<dbReference type="InterPro" id="IPR047785">
    <property type="entry name" value="tRNA_MNMC2"/>
</dbReference>
<dbReference type="Proteomes" id="UP000220034">
    <property type="component" value="Unassembled WGS sequence"/>
</dbReference>
<sequence length="223" mass="24568">MTEYDPKPDNLSWRDGDVPFSTRFDDPYFSVQNGLEETQHTFLAGNNLPDRLYDGFHVAELGFGTGLNLMALAAATPCPIQMTSFEAYPLPYADLARATQRWQEILGPMRDALLANYTPDGGQIQVGPVTLNLIIGQALTTLPQWQERADAWFLDGFAPARNPELWSDELMAQVCAHTAPNGTFATYTSAGAVRRALKSGGFTVRKIGGYGRKREMSVGVMQD</sequence>
<dbReference type="OrthoDB" id="9786494at2"/>
<dbReference type="InterPro" id="IPR008471">
    <property type="entry name" value="MnmC-like_methylTransf"/>
</dbReference>
<protein>
    <submittedName>
        <fullName evidence="2">tRNA U34 5-methylaminomethyl-2-thiouridine-forming methyltransferase MnmC</fullName>
    </submittedName>
</protein>
<keyword evidence="2" id="KW-0489">Methyltransferase</keyword>
<dbReference type="GO" id="GO:0032259">
    <property type="term" value="P:methylation"/>
    <property type="evidence" value="ECO:0007669"/>
    <property type="project" value="UniProtKB-KW"/>
</dbReference>
<name>A0A2C9CTH5_9RHOB</name>
<dbReference type="SUPFAM" id="SSF53335">
    <property type="entry name" value="S-adenosyl-L-methionine-dependent methyltransferases"/>
    <property type="match status" value="1"/>
</dbReference>
<keyword evidence="3" id="KW-1185">Reference proteome</keyword>
<dbReference type="GO" id="GO:0016645">
    <property type="term" value="F:oxidoreductase activity, acting on the CH-NH group of donors"/>
    <property type="evidence" value="ECO:0007669"/>
    <property type="project" value="InterPro"/>
</dbReference>
<reference evidence="3" key="1">
    <citation type="submission" date="2017-09" db="EMBL/GenBank/DDBJ databases">
        <authorList>
            <person name="Varghese N."/>
            <person name="Submissions S."/>
        </authorList>
    </citation>
    <scope>NUCLEOTIDE SEQUENCE [LARGE SCALE GENOMIC DNA]</scope>
    <source>
        <strain evidence="3">C7</strain>
    </source>
</reference>
<dbReference type="GO" id="GO:0004808">
    <property type="term" value="F:tRNA (5-methylaminomethyl-2-thiouridylate)(34)-methyltransferase activity"/>
    <property type="evidence" value="ECO:0007669"/>
    <property type="project" value="InterPro"/>
</dbReference>
<feature type="domain" description="MnmC-like methyltransferase" evidence="1">
    <location>
        <begin position="124"/>
        <end position="221"/>
    </location>
</feature>
<dbReference type="InterPro" id="IPR029063">
    <property type="entry name" value="SAM-dependent_MTases_sf"/>
</dbReference>
<dbReference type="Gene3D" id="3.40.50.150">
    <property type="entry name" value="Vaccinia Virus protein VP39"/>
    <property type="match status" value="1"/>
</dbReference>
<dbReference type="AlphaFoldDB" id="A0A2C9CTH5"/>
<evidence type="ECO:0000313" key="2">
    <source>
        <dbReference type="EMBL" id="SOH94567.1"/>
    </source>
</evidence>
<dbReference type="PANTHER" id="PTHR39963">
    <property type="entry name" value="SLL0983 PROTEIN"/>
    <property type="match status" value="1"/>
</dbReference>
<dbReference type="Pfam" id="PF05430">
    <property type="entry name" value="Methyltransf_30"/>
    <property type="match status" value="1"/>
</dbReference>
<dbReference type="NCBIfam" id="NF033855">
    <property type="entry name" value="tRNA_MNMC2"/>
    <property type="match status" value="1"/>
</dbReference>
<organism evidence="2 3">
    <name type="scientific">Pontivivens marinum</name>
    <dbReference type="NCBI Taxonomy" id="1690039"/>
    <lineage>
        <taxon>Bacteria</taxon>
        <taxon>Pseudomonadati</taxon>
        <taxon>Pseudomonadota</taxon>
        <taxon>Alphaproteobacteria</taxon>
        <taxon>Rhodobacterales</taxon>
        <taxon>Paracoccaceae</taxon>
        <taxon>Pontivivens</taxon>
    </lineage>
</organism>
<dbReference type="PANTHER" id="PTHR39963:SF1">
    <property type="entry name" value="MNMC-LIKE METHYLTRANSFERASE DOMAIN-CONTAINING PROTEIN"/>
    <property type="match status" value="1"/>
</dbReference>
<keyword evidence="2" id="KW-0808">Transferase</keyword>
<evidence type="ECO:0000259" key="1">
    <source>
        <dbReference type="Pfam" id="PF05430"/>
    </source>
</evidence>
<dbReference type="EMBL" id="OCTN01000004">
    <property type="protein sequence ID" value="SOH94567.1"/>
    <property type="molecule type" value="Genomic_DNA"/>
</dbReference>
<accession>A0A2C9CTH5</accession>
<evidence type="ECO:0000313" key="3">
    <source>
        <dbReference type="Proteomes" id="UP000220034"/>
    </source>
</evidence>
<proteinExistence type="predicted"/>
<gene>
    <name evidence="2" type="ORF">SAMN06273572_104267</name>
</gene>
<dbReference type="RefSeq" id="WP_097930266.1">
    <property type="nucleotide sequence ID" value="NZ_OCTN01000004.1"/>
</dbReference>